<proteinExistence type="predicted"/>
<evidence type="ECO:0000313" key="3">
    <source>
        <dbReference type="EMBL" id="MBD2858028.1"/>
    </source>
</evidence>
<protein>
    <submittedName>
        <fullName evidence="3">M48 family metallopeptidase</fullName>
    </submittedName>
</protein>
<evidence type="ECO:0000259" key="2">
    <source>
        <dbReference type="Pfam" id="PF01863"/>
    </source>
</evidence>
<accession>A0A927BYQ8</accession>
<dbReference type="RefSeq" id="WP_190762389.1">
    <property type="nucleotide sequence ID" value="NZ_JACXLD010000001.1"/>
</dbReference>
<dbReference type="Proteomes" id="UP000610558">
    <property type="component" value="Unassembled WGS sequence"/>
</dbReference>
<dbReference type="Gene3D" id="3.30.2010.10">
    <property type="entry name" value="Metalloproteases ('zincins'), catalytic domain"/>
    <property type="match status" value="1"/>
</dbReference>
<comment type="caution">
    <text evidence="3">The sequence shown here is derived from an EMBL/GenBank/DDBJ whole genome shotgun (WGS) entry which is preliminary data.</text>
</comment>
<feature type="domain" description="YgjP-like metallopeptidase" evidence="2">
    <location>
        <begin position="55"/>
        <end position="262"/>
    </location>
</feature>
<keyword evidence="4" id="KW-1185">Reference proteome</keyword>
<evidence type="ECO:0000256" key="1">
    <source>
        <dbReference type="SAM" id="MobiDB-lite"/>
    </source>
</evidence>
<dbReference type="CDD" id="cd07344">
    <property type="entry name" value="M48_yhfN_like"/>
    <property type="match status" value="1"/>
</dbReference>
<dbReference type="InterPro" id="IPR053136">
    <property type="entry name" value="UTP_pyrophosphatase-like"/>
</dbReference>
<organism evidence="3 4">
    <name type="scientific">Spongiibacter pelagi</name>
    <dbReference type="NCBI Taxonomy" id="2760804"/>
    <lineage>
        <taxon>Bacteria</taxon>
        <taxon>Pseudomonadati</taxon>
        <taxon>Pseudomonadota</taxon>
        <taxon>Gammaproteobacteria</taxon>
        <taxon>Cellvibrionales</taxon>
        <taxon>Spongiibacteraceae</taxon>
        <taxon>Spongiibacter</taxon>
    </lineage>
</organism>
<sequence>MPNVINTGRRRKSASNFFKSKGLGRPNKERREQRAIELAGRSLNYTLVRSPRRHRKLSLQINLTGAVEVRAPYAASEMDIDAMLRKHRDWLFERQREAARRPGPREWRYCNGERHPFMGEELALKIQRRQGRPRLERCGGELLVHSANTEADALKSLLSSWYTRQAQTVFSERLRYWSSRLDWVESVPPLRLRRMRSRWGSCSREGRLCLNTRLIKADPDCIDTVIVHELCHLQEFNHSKAFYQLMDSVLPGWREHQQRLDEMGVTLLRD</sequence>
<dbReference type="InterPro" id="IPR002725">
    <property type="entry name" value="YgjP-like_metallopeptidase"/>
</dbReference>
<gene>
    <name evidence="3" type="ORF">IB286_03340</name>
</gene>
<dbReference type="AlphaFoldDB" id="A0A927BYQ8"/>
<dbReference type="PANTHER" id="PTHR30399">
    <property type="entry name" value="UNCHARACTERIZED PROTEIN YGJP"/>
    <property type="match status" value="1"/>
</dbReference>
<evidence type="ECO:0000313" key="4">
    <source>
        <dbReference type="Proteomes" id="UP000610558"/>
    </source>
</evidence>
<reference evidence="3" key="1">
    <citation type="submission" date="2020-09" db="EMBL/GenBank/DDBJ databases">
        <authorList>
            <person name="Yoon J.-W."/>
        </authorList>
    </citation>
    <scope>NUCLEOTIDE SEQUENCE</scope>
    <source>
        <strain evidence="3">KMU-158</strain>
    </source>
</reference>
<dbReference type="Pfam" id="PF01863">
    <property type="entry name" value="YgjP-like"/>
    <property type="match status" value="1"/>
</dbReference>
<dbReference type="PANTHER" id="PTHR30399:SF1">
    <property type="entry name" value="UTP PYROPHOSPHATASE"/>
    <property type="match status" value="1"/>
</dbReference>
<feature type="region of interest" description="Disordered" evidence="1">
    <location>
        <begin position="1"/>
        <end position="30"/>
    </location>
</feature>
<name>A0A927BYQ8_9GAMM</name>
<dbReference type="EMBL" id="JACXLD010000001">
    <property type="protein sequence ID" value="MBD2858028.1"/>
    <property type="molecule type" value="Genomic_DNA"/>
</dbReference>